<sequence length="650" mass="73508">MDQNQPPNPQGNPPNAPPPQNQNNNAGQQQPPNQPQNPQQPPVVPLVAVAMPFPGTRGAPKFDGTPSDLPDFLREFETCAHRAQLTQEIMTETVSQYAEKKSRKLWERLPGYGGNDWDAYKARILLCYPQIDQNRLYSRKDLVKLVRKIHKKKMKNIDHFTKYDNKFNTIALWLQSANLISNDQIDTLYAEGFPTKVYKNITEVARIEIRPHNPVDDYTYAQIRHCAVWYFRSKKVKSPKKSKESADEDDSSDSDDSSDDSDSSSSSEEEEKKKKPKVHKEEIVIKREDESARLFRDLVVQMQQNQEQQNRAMKEDRRELAQTLASFTSKIGTAQNVPTINPHSYNRNPQSAFNNRNTDAPFKCLFCGIQGHGIKDCMTVDEYINSNRMKRRQSDGHFLGPSGEMIPRGTPGQCIKERLDTHLSKQATLYSSIVTPSKPTGASRNQDTNGAYILEVLPYIAQVEEDEEEEAEPQELVATASIPEPTKTRPTPIPKPKAAIQVPNRKPVETPTAQPQKLQEFQPRSQFKSPAENKELVEEVVKMFLEGRIQEITPAHLLAVSPAVRQYLQSLVKPQRIEQVLHVEASSEDGIDTINGKEYIVAKDSMPLREVDAILNHTVKTRAIEFESPVRTGLWRAAGATGDFLQLPVA</sequence>
<evidence type="ECO:0000256" key="1">
    <source>
        <dbReference type="SAM" id="MobiDB-lite"/>
    </source>
</evidence>
<dbReference type="AlphaFoldDB" id="A0A164MU17"/>
<evidence type="ECO:0008006" key="4">
    <source>
        <dbReference type="Google" id="ProtNLM"/>
    </source>
</evidence>
<feature type="compositionally biased region" description="Low complexity" evidence="1">
    <location>
        <begin position="21"/>
        <end position="31"/>
    </location>
</feature>
<name>A0A164MU17_9AGAM</name>
<evidence type="ECO:0000313" key="3">
    <source>
        <dbReference type="Proteomes" id="UP000076722"/>
    </source>
</evidence>
<dbReference type="STRING" id="1314777.A0A164MU17"/>
<reference evidence="2 3" key="1">
    <citation type="journal article" date="2016" name="Mol. Biol. Evol.">
        <title>Comparative Genomics of Early-Diverging Mushroom-Forming Fungi Provides Insights into the Origins of Lignocellulose Decay Capabilities.</title>
        <authorList>
            <person name="Nagy L.G."/>
            <person name="Riley R."/>
            <person name="Tritt A."/>
            <person name="Adam C."/>
            <person name="Daum C."/>
            <person name="Floudas D."/>
            <person name="Sun H."/>
            <person name="Yadav J.S."/>
            <person name="Pangilinan J."/>
            <person name="Larsson K.H."/>
            <person name="Matsuura K."/>
            <person name="Barry K."/>
            <person name="Labutti K."/>
            <person name="Kuo R."/>
            <person name="Ohm R.A."/>
            <person name="Bhattacharya S.S."/>
            <person name="Shirouzu T."/>
            <person name="Yoshinaga Y."/>
            <person name="Martin F.M."/>
            <person name="Grigoriev I.V."/>
            <person name="Hibbett D.S."/>
        </authorList>
    </citation>
    <scope>NUCLEOTIDE SEQUENCE [LARGE SCALE GENOMIC DNA]</scope>
    <source>
        <strain evidence="2 3">HHB9708</strain>
    </source>
</reference>
<feature type="region of interest" description="Disordered" evidence="1">
    <location>
        <begin position="239"/>
        <end position="279"/>
    </location>
</feature>
<feature type="compositionally biased region" description="Polar residues" evidence="1">
    <location>
        <begin position="511"/>
        <end position="528"/>
    </location>
</feature>
<accession>A0A164MU17</accession>
<feature type="compositionally biased region" description="Acidic residues" evidence="1">
    <location>
        <begin position="246"/>
        <end position="262"/>
    </location>
</feature>
<feature type="region of interest" description="Disordered" evidence="1">
    <location>
        <begin position="1"/>
        <end position="42"/>
    </location>
</feature>
<gene>
    <name evidence="2" type="ORF">SISNIDRAFT_491435</name>
</gene>
<feature type="compositionally biased region" description="Pro residues" evidence="1">
    <location>
        <begin position="1"/>
        <end position="20"/>
    </location>
</feature>
<protein>
    <recommendedName>
        <fullName evidence="4">CCHC-type domain-containing protein</fullName>
    </recommendedName>
</protein>
<keyword evidence="3" id="KW-1185">Reference proteome</keyword>
<feature type="compositionally biased region" description="Low complexity" evidence="1">
    <location>
        <begin position="482"/>
        <end position="500"/>
    </location>
</feature>
<proteinExistence type="predicted"/>
<feature type="compositionally biased region" description="Pro residues" evidence="1">
    <location>
        <begin position="32"/>
        <end position="42"/>
    </location>
</feature>
<dbReference type="EMBL" id="KV419459">
    <property type="protein sequence ID" value="KZS87034.1"/>
    <property type="molecule type" value="Genomic_DNA"/>
</dbReference>
<dbReference type="Proteomes" id="UP000076722">
    <property type="component" value="Unassembled WGS sequence"/>
</dbReference>
<feature type="region of interest" description="Disordered" evidence="1">
    <location>
        <begin position="465"/>
        <end position="529"/>
    </location>
</feature>
<organism evidence="2 3">
    <name type="scientific">Sistotremastrum niveocremeum HHB9708</name>
    <dbReference type="NCBI Taxonomy" id="1314777"/>
    <lineage>
        <taxon>Eukaryota</taxon>
        <taxon>Fungi</taxon>
        <taxon>Dikarya</taxon>
        <taxon>Basidiomycota</taxon>
        <taxon>Agaricomycotina</taxon>
        <taxon>Agaricomycetes</taxon>
        <taxon>Sistotremastrales</taxon>
        <taxon>Sistotremastraceae</taxon>
        <taxon>Sertulicium</taxon>
        <taxon>Sertulicium niveocremeum</taxon>
    </lineage>
</organism>
<evidence type="ECO:0000313" key="2">
    <source>
        <dbReference type="EMBL" id="KZS87034.1"/>
    </source>
</evidence>